<feature type="region of interest" description="Disordered" evidence="1">
    <location>
        <begin position="1"/>
        <end position="22"/>
    </location>
</feature>
<proteinExistence type="predicted"/>
<dbReference type="AlphaFoldDB" id="A0A445B1Q0"/>
<protein>
    <recommendedName>
        <fullName evidence="4">SWIM-type domain-containing protein</fullName>
    </recommendedName>
</protein>
<organism evidence="2 3">
    <name type="scientific">Arachis hypogaea</name>
    <name type="common">Peanut</name>
    <dbReference type="NCBI Taxonomy" id="3818"/>
    <lineage>
        <taxon>Eukaryota</taxon>
        <taxon>Viridiplantae</taxon>
        <taxon>Streptophyta</taxon>
        <taxon>Embryophyta</taxon>
        <taxon>Tracheophyta</taxon>
        <taxon>Spermatophyta</taxon>
        <taxon>Magnoliopsida</taxon>
        <taxon>eudicotyledons</taxon>
        <taxon>Gunneridae</taxon>
        <taxon>Pentapetalae</taxon>
        <taxon>rosids</taxon>
        <taxon>fabids</taxon>
        <taxon>Fabales</taxon>
        <taxon>Fabaceae</taxon>
        <taxon>Papilionoideae</taxon>
        <taxon>50 kb inversion clade</taxon>
        <taxon>dalbergioids sensu lato</taxon>
        <taxon>Dalbergieae</taxon>
        <taxon>Pterocarpus clade</taxon>
        <taxon>Arachis</taxon>
    </lineage>
</organism>
<reference evidence="2 3" key="1">
    <citation type="submission" date="2019-01" db="EMBL/GenBank/DDBJ databases">
        <title>Sequencing of cultivated peanut Arachis hypogaea provides insights into genome evolution and oil improvement.</title>
        <authorList>
            <person name="Chen X."/>
        </authorList>
    </citation>
    <scope>NUCLEOTIDE SEQUENCE [LARGE SCALE GENOMIC DNA]</scope>
    <source>
        <strain evidence="3">cv. Fuhuasheng</strain>
        <tissue evidence="2">Leaves</tissue>
    </source>
</reference>
<evidence type="ECO:0000313" key="3">
    <source>
        <dbReference type="Proteomes" id="UP000289738"/>
    </source>
</evidence>
<accession>A0A445B1Q0</accession>
<sequence length="133" mass="15682">MFEYESENLHTPISSDNEGRGNKFPKFDDDYAHGEGRFELGTRFTTVDRFKEVVKDLFIAERWESKWIKNDKERVRVSVIKSRRTIQNTLEGIWAITLLISTYRRCITSGMPCLHVLAAIRKRHDTPHDYLHP</sequence>
<dbReference type="EMBL" id="SDMP01000010">
    <property type="protein sequence ID" value="RYR32625.1"/>
    <property type="molecule type" value="Genomic_DNA"/>
</dbReference>
<evidence type="ECO:0000256" key="1">
    <source>
        <dbReference type="SAM" id="MobiDB-lite"/>
    </source>
</evidence>
<name>A0A445B1Q0_ARAHY</name>
<gene>
    <name evidence="2" type="ORF">Ahy_A10g047160</name>
</gene>
<keyword evidence="3" id="KW-1185">Reference proteome</keyword>
<dbReference type="Proteomes" id="UP000289738">
    <property type="component" value="Chromosome A10"/>
</dbReference>
<evidence type="ECO:0000313" key="2">
    <source>
        <dbReference type="EMBL" id="RYR32625.1"/>
    </source>
</evidence>
<comment type="caution">
    <text evidence="2">The sequence shown here is derived from an EMBL/GenBank/DDBJ whole genome shotgun (WGS) entry which is preliminary data.</text>
</comment>
<evidence type="ECO:0008006" key="4">
    <source>
        <dbReference type="Google" id="ProtNLM"/>
    </source>
</evidence>